<accession>A4FZ29</accession>
<name>A4FZ29_METM5</name>
<dbReference type="EMBL" id="CP000609">
    <property type="protein sequence ID" value="ABO35463.1"/>
    <property type="molecule type" value="Genomic_DNA"/>
</dbReference>
<dbReference type="STRING" id="402880.MmarC5_1165"/>
<dbReference type="Gene3D" id="3.40.50.11200">
    <property type="match status" value="1"/>
</dbReference>
<dbReference type="eggNOG" id="arCOG06889">
    <property type="taxonomic scope" value="Archaea"/>
</dbReference>
<gene>
    <name evidence="2" type="ordered locus">MmarC5_1165</name>
</gene>
<evidence type="ECO:0000313" key="3">
    <source>
        <dbReference type="Proteomes" id="UP000000253"/>
    </source>
</evidence>
<evidence type="ECO:0000313" key="2">
    <source>
        <dbReference type="EMBL" id="ABO35463.1"/>
    </source>
</evidence>
<feature type="domain" description="Thoeris protein ThsB TIR-like" evidence="1">
    <location>
        <begin position="7"/>
        <end position="103"/>
    </location>
</feature>
<reference evidence="2 3" key="1">
    <citation type="submission" date="2007-03" db="EMBL/GenBank/DDBJ databases">
        <title>Complete sequence of chromosome of Methanococcus maripaludis C5.</title>
        <authorList>
            <consortium name="US DOE Joint Genome Institute"/>
            <person name="Copeland A."/>
            <person name="Lucas S."/>
            <person name="Lapidus A."/>
            <person name="Barry K."/>
            <person name="Glavina del Rio T."/>
            <person name="Dalin E."/>
            <person name="Tice H."/>
            <person name="Pitluck S."/>
            <person name="Chertkov O."/>
            <person name="Brettin T."/>
            <person name="Bruce D."/>
            <person name="Han C."/>
            <person name="Detter J.C."/>
            <person name="Schmutz J."/>
            <person name="Larimer F."/>
            <person name="Land M."/>
            <person name="Hauser L."/>
            <person name="Kyrpides N."/>
            <person name="Mikhailova N."/>
            <person name="Sieprawska-Lupa M."/>
            <person name="Whitman W.B."/>
            <person name="Richardson P."/>
        </authorList>
    </citation>
    <scope>NUCLEOTIDE SEQUENCE [LARGE SCALE GENOMIC DNA]</scope>
    <source>
        <strain evidence="3">C5 / ATCC BAA-1333</strain>
    </source>
</reference>
<dbReference type="RefSeq" id="WP_011868916.1">
    <property type="nucleotide sequence ID" value="NC_009135.1"/>
</dbReference>
<dbReference type="OrthoDB" id="350227at2157"/>
<dbReference type="Proteomes" id="UP000000253">
    <property type="component" value="Chromosome"/>
</dbReference>
<dbReference type="HOGENOM" id="CLU_115337_0_0_2"/>
<protein>
    <recommendedName>
        <fullName evidence="1">Thoeris protein ThsB TIR-like domain-containing protein</fullName>
    </recommendedName>
</protein>
<dbReference type="GeneID" id="4928591"/>
<dbReference type="Pfam" id="PF08937">
    <property type="entry name" value="ThsB_TIR"/>
    <property type="match status" value="1"/>
</dbReference>
<dbReference type="InterPro" id="IPR015032">
    <property type="entry name" value="ThsB__TIR-like_domain"/>
</dbReference>
<dbReference type="AlphaFoldDB" id="A4FZ29"/>
<evidence type="ECO:0000259" key="1">
    <source>
        <dbReference type="Pfam" id="PF08937"/>
    </source>
</evidence>
<organism evidence="2 3">
    <name type="scientific">Methanococcus maripaludis (strain C5 / ATCC BAA-1333)</name>
    <dbReference type="NCBI Taxonomy" id="402880"/>
    <lineage>
        <taxon>Archaea</taxon>
        <taxon>Methanobacteriati</taxon>
        <taxon>Methanobacteriota</taxon>
        <taxon>Methanomada group</taxon>
        <taxon>Methanococci</taxon>
        <taxon>Methanococcales</taxon>
        <taxon>Methanococcaceae</taxon>
        <taxon>Methanococcus</taxon>
    </lineage>
</organism>
<sequence>MVRTKLFLSYYHKDDQYYKNRFEELFGHLFINKSVKDGDIAEDLSTNYIKRLIQEGYLKDTSVIVVLLGENTQKRKHVDWEISGAIDKMVGNYSGLIGLCLPTHPAYGKKNYTPDSIPPRLEDNLNSGYARMYDWTENPSTIKRLVNEAFTRKNNNSDLIDNSRNQFQRNR</sequence>
<proteinExistence type="predicted"/>
<dbReference type="KEGG" id="mmq:MmarC5_1165"/>